<accession>A0A511WS95</accession>
<feature type="transmembrane region" description="Helical" evidence="1">
    <location>
        <begin position="31"/>
        <end position="47"/>
    </location>
</feature>
<keyword evidence="1" id="KW-1133">Transmembrane helix</keyword>
<evidence type="ECO:0000256" key="1">
    <source>
        <dbReference type="SAM" id="Phobius"/>
    </source>
</evidence>
<keyword evidence="1" id="KW-0812">Transmembrane</keyword>
<evidence type="ECO:0000313" key="2">
    <source>
        <dbReference type="EMBL" id="GEN53123.1"/>
    </source>
</evidence>
<keyword evidence="3" id="KW-1185">Reference proteome</keyword>
<sequence length="157" mass="18171">MAFTVFFVCAWLIVSIFTIIPKRLTIIENSFIFLTTSVISINWTWIINEELKYVKITEDPANYAGFLFFRSVIIPTLLMVQLNVYSASSSTMKKGLVIAASVLCLLLLTILSRVLEVSTYKDWNLFFDVVYYVLLHFFSIGVWRLIRKSTHNEVKHS</sequence>
<name>A0A511WS95_9BACI</name>
<feature type="transmembrane region" description="Helical" evidence="1">
    <location>
        <begin position="67"/>
        <end position="84"/>
    </location>
</feature>
<dbReference type="Proteomes" id="UP000321886">
    <property type="component" value="Unassembled WGS sequence"/>
</dbReference>
<dbReference type="AlphaFoldDB" id="A0A511WS95"/>
<organism evidence="2 3">
    <name type="scientific">Halobacillus faecis</name>
    <dbReference type="NCBI Taxonomy" id="360184"/>
    <lineage>
        <taxon>Bacteria</taxon>
        <taxon>Bacillati</taxon>
        <taxon>Bacillota</taxon>
        <taxon>Bacilli</taxon>
        <taxon>Bacillales</taxon>
        <taxon>Bacillaceae</taxon>
        <taxon>Halobacillus</taxon>
    </lineage>
</organism>
<gene>
    <name evidence="2" type="ORF">HFA01_13850</name>
</gene>
<feature type="transmembrane region" description="Helical" evidence="1">
    <location>
        <begin position="129"/>
        <end position="146"/>
    </location>
</feature>
<evidence type="ECO:0000313" key="3">
    <source>
        <dbReference type="Proteomes" id="UP000321886"/>
    </source>
</evidence>
<dbReference type="OrthoDB" id="2626715at2"/>
<reference evidence="2 3" key="1">
    <citation type="submission" date="2019-07" db="EMBL/GenBank/DDBJ databases">
        <title>Whole genome shotgun sequence of Halobacillus faecis NBRC 103569.</title>
        <authorList>
            <person name="Hosoyama A."/>
            <person name="Uohara A."/>
            <person name="Ohji S."/>
            <person name="Ichikawa N."/>
        </authorList>
    </citation>
    <scope>NUCLEOTIDE SEQUENCE [LARGE SCALE GENOMIC DNA]</scope>
    <source>
        <strain evidence="2 3">NBRC 103569</strain>
    </source>
</reference>
<feature type="transmembrane region" description="Helical" evidence="1">
    <location>
        <begin position="96"/>
        <end position="114"/>
    </location>
</feature>
<feature type="transmembrane region" description="Helical" evidence="1">
    <location>
        <begin position="6"/>
        <end position="24"/>
    </location>
</feature>
<protein>
    <submittedName>
        <fullName evidence="2">Uncharacterized protein</fullName>
    </submittedName>
</protein>
<dbReference type="EMBL" id="BJYD01000012">
    <property type="protein sequence ID" value="GEN53123.1"/>
    <property type="molecule type" value="Genomic_DNA"/>
</dbReference>
<keyword evidence="1" id="KW-0472">Membrane</keyword>
<proteinExistence type="predicted"/>
<comment type="caution">
    <text evidence="2">The sequence shown here is derived from an EMBL/GenBank/DDBJ whole genome shotgun (WGS) entry which is preliminary data.</text>
</comment>
<dbReference type="RefSeq" id="WP_146814533.1">
    <property type="nucleotide sequence ID" value="NZ_BJYD01000012.1"/>
</dbReference>